<dbReference type="Proteomes" id="UP000238479">
    <property type="component" value="Chromosome 1"/>
</dbReference>
<gene>
    <name evidence="1" type="ORF">RchiOBHm_Chr1g0375621</name>
</gene>
<proteinExistence type="predicted"/>
<evidence type="ECO:0000313" key="2">
    <source>
        <dbReference type="Proteomes" id="UP000238479"/>
    </source>
</evidence>
<dbReference type="EMBL" id="PDCK01000039">
    <property type="protein sequence ID" value="PRQ59932.1"/>
    <property type="molecule type" value="Genomic_DNA"/>
</dbReference>
<dbReference type="Gramene" id="PRQ59932">
    <property type="protein sequence ID" value="PRQ59932"/>
    <property type="gene ID" value="RchiOBHm_Chr1g0375621"/>
</dbReference>
<dbReference type="PANTHER" id="PTHR35317">
    <property type="entry name" value="OS04G0629600 PROTEIN"/>
    <property type="match status" value="1"/>
</dbReference>
<accession>A0A2P6SMN7</accession>
<organism evidence="1 2">
    <name type="scientific">Rosa chinensis</name>
    <name type="common">China rose</name>
    <dbReference type="NCBI Taxonomy" id="74649"/>
    <lineage>
        <taxon>Eukaryota</taxon>
        <taxon>Viridiplantae</taxon>
        <taxon>Streptophyta</taxon>
        <taxon>Embryophyta</taxon>
        <taxon>Tracheophyta</taxon>
        <taxon>Spermatophyta</taxon>
        <taxon>Magnoliopsida</taxon>
        <taxon>eudicotyledons</taxon>
        <taxon>Gunneridae</taxon>
        <taxon>Pentapetalae</taxon>
        <taxon>rosids</taxon>
        <taxon>fabids</taxon>
        <taxon>Rosales</taxon>
        <taxon>Rosaceae</taxon>
        <taxon>Rosoideae</taxon>
        <taxon>Rosoideae incertae sedis</taxon>
        <taxon>Rosa</taxon>
    </lineage>
</organism>
<protein>
    <recommendedName>
        <fullName evidence="3">RNA-directed DNA polymerase</fullName>
    </recommendedName>
</protein>
<name>A0A2P6SMN7_ROSCH</name>
<comment type="caution">
    <text evidence="1">The sequence shown here is derived from an EMBL/GenBank/DDBJ whole genome shotgun (WGS) entry which is preliminary data.</text>
</comment>
<dbReference type="Pfam" id="PF14223">
    <property type="entry name" value="Retrotran_gag_2"/>
    <property type="match status" value="1"/>
</dbReference>
<evidence type="ECO:0008006" key="3">
    <source>
        <dbReference type="Google" id="ProtNLM"/>
    </source>
</evidence>
<reference evidence="1 2" key="1">
    <citation type="journal article" date="2018" name="Nat. Genet.">
        <title>The Rosa genome provides new insights in the design of modern roses.</title>
        <authorList>
            <person name="Bendahmane M."/>
        </authorList>
    </citation>
    <scope>NUCLEOTIDE SEQUENCE [LARGE SCALE GENOMIC DNA]</scope>
    <source>
        <strain evidence="2">cv. Old Blush</strain>
    </source>
</reference>
<dbReference type="STRING" id="74649.A0A2P6SMN7"/>
<dbReference type="PANTHER" id="PTHR35317:SF23">
    <property type="entry name" value="OS04G0629600 PROTEIN"/>
    <property type="match status" value="1"/>
</dbReference>
<evidence type="ECO:0000313" key="1">
    <source>
        <dbReference type="EMBL" id="PRQ59932.1"/>
    </source>
</evidence>
<keyword evidence="2" id="KW-1185">Reference proteome</keyword>
<sequence length="269" mass="31063">MAGQSIDLHNNGVEVVTLGQIQVLSRGNYRKWRNQVEFYLAMHQNMDLCLTDEQPYELDGESTEDDKKAYKDWHRDNKMAKNVIRSTMSDTVRGCIEEPEYAVDFLEAIAQKFRESDKAEGARLSRKFNDLKFSGNGSIRTHIMELIDINNKLRELYMGVNDAHVVHVALESLPNAYSHLRTTYNAQKEKWTLNELISICVDEQEWIKKECTPTTTVNLMGKNKGKYQNKLKPKKTITKAPTEKAAAGKLLKIKCYFCKKYGHMKKQYV</sequence>
<dbReference type="AlphaFoldDB" id="A0A2P6SMN7"/>